<evidence type="ECO:0000256" key="13">
    <source>
        <dbReference type="ARBA" id="ARBA00023136"/>
    </source>
</evidence>
<dbReference type="Pfam" id="PF02790">
    <property type="entry name" value="COX2_TM"/>
    <property type="match status" value="1"/>
</dbReference>
<accession>A0A2N3I649</accession>
<dbReference type="PROSITE" id="PS51007">
    <property type="entry name" value="CYTC"/>
    <property type="match status" value="1"/>
</dbReference>
<evidence type="ECO:0000313" key="23">
    <source>
        <dbReference type="Proteomes" id="UP000233535"/>
    </source>
</evidence>
<evidence type="ECO:0000256" key="15">
    <source>
        <dbReference type="PROSITE-ProRule" id="PRU00433"/>
    </source>
</evidence>
<keyword evidence="7 15" id="KW-0479">Metal-binding</keyword>
<keyword evidence="9 16" id="KW-0249">Electron transport</keyword>
<evidence type="ECO:0000256" key="6">
    <source>
        <dbReference type="ARBA" id="ARBA00022692"/>
    </source>
</evidence>
<dbReference type="PANTHER" id="PTHR22888:SF9">
    <property type="entry name" value="CYTOCHROME C OXIDASE SUBUNIT 2"/>
    <property type="match status" value="1"/>
</dbReference>
<dbReference type="GO" id="GO:0042773">
    <property type="term" value="P:ATP synthesis coupled electron transport"/>
    <property type="evidence" value="ECO:0007669"/>
    <property type="project" value="TreeGrafter"/>
</dbReference>
<feature type="domain" description="Cytochrome oxidase subunit II copper A binding" evidence="19">
    <location>
        <begin position="93"/>
        <end position="203"/>
    </location>
</feature>
<evidence type="ECO:0000256" key="11">
    <source>
        <dbReference type="ARBA" id="ARBA00023004"/>
    </source>
</evidence>
<keyword evidence="5 16" id="KW-0679">Respiratory chain</keyword>
<organism evidence="22 23">
    <name type="scientific">Labilibaculum filiforme</name>
    <dbReference type="NCBI Taxonomy" id="1940526"/>
    <lineage>
        <taxon>Bacteria</taxon>
        <taxon>Pseudomonadati</taxon>
        <taxon>Bacteroidota</taxon>
        <taxon>Bacteroidia</taxon>
        <taxon>Marinilabiliales</taxon>
        <taxon>Marinifilaceae</taxon>
        <taxon>Labilibaculum</taxon>
    </lineage>
</organism>
<dbReference type="GO" id="GO:0004129">
    <property type="term" value="F:cytochrome-c oxidase activity"/>
    <property type="evidence" value="ECO:0007669"/>
    <property type="project" value="UniProtKB-EC"/>
</dbReference>
<dbReference type="GO" id="GO:0020037">
    <property type="term" value="F:heme binding"/>
    <property type="evidence" value="ECO:0007669"/>
    <property type="project" value="InterPro"/>
</dbReference>
<keyword evidence="4 15" id="KW-0349">Heme</keyword>
<comment type="similarity">
    <text evidence="2 16">Belongs to the cytochrome c oxidase subunit 2 family.</text>
</comment>
<dbReference type="PROSITE" id="PS50857">
    <property type="entry name" value="COX2_CUA"/>
    <property type="match status" value="1"/>
</dbReference>
<evidence type="ECO:0000256" key="1">
    <source>
        <dbReference type="ARBA" id="ARBA00004141"/>
    </source>
</evidence>
<feature type="transmembrane region" description="Helical" evidence="18">
    <location>
        <begin position="64"/>
        <end position="82"/>
    </location>
</feature>
<evidence type="ECO:0000256" key="9">
    <source>
        <dbReference type="ARBA" id="ARBA00022982"/>
    </source>
</evidence>
<proteinExistence type="inferred from homology"/>
<dbReference type="InterPro" id="IPR002429">
    <property type="entry name" value="CcO_II-like_C"/>
</dbReference>
<sequence length="314" mass="35890">MTSTTIPDASNFVKGVDTSFEVILGIIFFFLIAITATMIYFVFRYRKERNPKATQIHGSVPLEILWTVIPTILVMVMFYYGWMGYKPMKEVPDDAFVIKSIGRMWNWQFEYENGKKTDTLYVPLDRAVKLDLVALDVLHSLYIPSFRLKQDLVPGKEQMMWFIPGREGEYDLFCTEYCGLQHSSMQTSVIVMPQDKFDAWYIDTTKTVTLISDRPGALGLRIVKKNGCLACHSIDGSKLVGPSWKGLFGKTEMVTSKGQTREQIVDSAYVLNSIYNPNDDIVDGYSKGLMLSYKNELTEDDIGEIIEFMKTLRD</sequence>
<evidence type="ECO:0000256" key="3">
    <source>
        <dbReference type="ARBA" id="ARBA00022448"/>
    </source>
</evidence>
<dbReference type="SUPFAM" id="SSF81464">
    <property type="entry name" value="Cytochrome c oxidase subunit II-like, transmembrane region"/>
    <property type="match status" value="1"/>
</dbReference>
<dbReference type="PANTHER" id="PTHR22888">
    <property type="entry name" value="CYTOCHROME C OXIDASE, SUBUNIT II"/>
    <property type="match status" value="1"/>
</dbReference>
<dbReference type="InterPro" id="IPR036257">
    <property type="entry name" value="Cyt_c_oxidase_su2_TM_sf"/>
</dbReference>
<dbReference type="OrthoDB" id="9781261at2"/>
<dbReference type="InterPro" id="IPR008972">
    <property type="entry name" value="Cupredoxin"/>
</dbReference>
<name>A0A2N3I649_9BACT</name>
<dbReference type="InterPro" id="IPR001505">
    <property type="entry name" value="Copper_CuA"/>
</dbReference>
<evidence type="ECO:0000256" key="12">
    <source>
        <dbReference type="ARBA" id="ARBA00023008"/>
    </source>
</evidence>
<comment type="subcellular location">
    <subcellularLocation>
        <location evidence="16">Cell membrane</location>
        <topology evidence="16">Multi-pass membrane protein</topology>
    </subcellularLocation>
    <subcellularLocation>
        <location evidence="1">Membrane</location>
        <topology evidence="1">Multi-pass membrane protein</topology>
    </subcellularLocation>
</comment>
<evidence type="ECO:0000256" key="8">
    <source>
        <dbReference type="ARBA" id="ARBA00022967"/>
    </source>
</evidence>
<protein>
    <recommendedName>
        <fullName evidence="17">Cytochrome c oxidase subunit 2</fullName>
        <ecNumber evidence="17">7.1.1.9</ecNumber>
    </recommendedName>
</protein>
<dbReference type="InterPro" id="IPR009056">
    <property type="entry name" value="Cyt_c-like_dom"/>
</dbReference>
<keyword evidence="23" id="KW-1185">Reference proteome</keyword>
<dbReference type="Gene3D" id="2.60.40.420">
    <property type="entry name" value="Cupredoxins - blue copper proteins"/>
    <property type="match status" value="1"/>
</dbReference>
<dbReference type="EC" id="7.1.1.9" evidence="17"/>
<dbReference type="EMBL" id="MVDD01000001">
    <property type="protein sequence ID" value="PKQ65787.1"/>
    <property type="molecule type" value="Genomic_DNA"/>
</dbReference>
<evidence type="ECO:0000256" key="10">
    <source>
        <dbReference type="ARBA" id="ARBA00022989"/>
    </source>
</evidence>
<evidence type="ECO:0000256" key="14">
    <source>
        <dbReference type="ARBA" id="ARBA00024688"/>
    </source>
</evidence>
<evidence type="ECO:0000256" key="7">
    <source>
        <dbReference type="ARBA" id="ARBA00022723"/>
    </source>
</evidence>
<dbReference type="Gene3D" id="1.10.287.90">
    <property type="match status" value="1"/>
</dbReference>
<evidence type="ECO:0000313" key="22">
    <source>
        <dbReference type="EMBL" id="PKQ65787.1"/>
    </source>
</evidence>
<dbReference type="CDD" id="cd13915">
    <property type="entry name" value="CuRO_HCO_II_like_2"/>
    <property type="match status" value="1"/>
</dbReference>
<dbReference type="InterPro" id="IPR036909">
    <property type="entry name" value="Cyt_c-like_dom_sf"/>
</dbReference>
<gene>
    <name evidence="22" type="ORF">BZG02_01910</name>
</gene>
<comment type="catalytic activity">
    <reaction evidence="17">
        <text>4 Fe(II)-[cytochrome c] + O2 + 8 H(+)(in) = 4 Fe(III)-[cytochrome c] + 2 H2O + 4 H(+)(out)</text>
        <dbReference type="Rhea" id="RHEA:11436"/>
        <dbReference type="Rhea" id="RHEA-COMP:10350"/>
        <dbReference type="Rhea" id="RHEA-COMP:14399"/>
        <dbReference type="ChEBI" id="CHEBI:15377"/>
        <dbReference type="ChEBI" id="CHEBI:15378"/>
        <dbReference type="ChEBI" id="CHEBI:15379"/>
        <dbReference type="ChEBI" id="CHEBI:29033"/>
        <dbReference type="ChEBI" id="CHEBI:29034"/>
        <dbReference type="EC" id="7.1.1.9"/>
    </reaction>
</comment>
<feature type="domain" description="Cytochrome c" evidence="21">
    <location>
        <begin position="214"/>
        <end position="313"/>
    </location>
</feature>
<dbReference type="GO" id="GO:0005886">
    <property type="term" value="C:plasma membrane"/>
    <property type="evidence" value="ECO:0007669"/>
    <property type="project" value="UniProtKB-SubCell"/>
</dbReference>
<dbReference type="SUPFAM" id="SSF46626">
    <property type="entry name" value="Cytochrome c"/>
    <property type="match status" value="1"/>
</dbReference>
<dbReference type="InterPro" id="IPR045187">
    <property type="entry name" value="CcO_II"/>
</dbReference>
<evidence type="ECO:0000259" key="21">
    <source>
        <dbReference type="PROSITE" id="PS51007"/>
    </source>
</evidence>
<dbReference type="PROSITE" id="PS50999">
    <property type="entry name" value="COX2_TM"/>
    <property type="match status" value="1"/>
</dbReference>
<dbReference type="Pfam" id="PF00116">
    <property type="entry name" value="COX2"/>
    <property type="match status" value="1"/>
</dbReference>
<comment type="function">
    <text evidence="14 17">Subunits I and II form the functional core of the enzyme complex. Electrons originating in cytochrome c are transferred via heme a and Cu(A) to the binuclear center formed by heme a3 and Cu(B).</text>
</comment>
<keyword evidence="11 15" id="KW-0408">Iron</keyword>
<evidence type="ECO:0000256" key="18">
    <source>
        <dbReference type="SAM" id="Phobius"/>
    </source>
</evidence>
<evidence type="ECO:0000256" key="16">
    <source>
        <dbReference type="RuleBase" id="RU000456"/>
    </source>
</evidence>
<dbReference type="GO" id="GO:0016491">
    <property type="term" value="F:oxidoreductase activity"/>
    <property type="evidence" value="ECO:0007669"/>
    <property type="project" value="InterPro"/>
</dbReference>
<dbReference type="PROSITE" id="PS00078">
    <property type="entry name" value="COX2"/>
    <property type="match status" value="1"/>
</dbReference>
<keyword evidence="10 18" id="KW-1133">Transmembrane helix</keyword>
<dbReference type="NCBIfam" id="TIGR02866">
    <property type="entry name" value="CoxB"/>
    <property type="match status" value="1"/>
</dbReference>
<feature type="domain" description="Cytochrome oxidase subunit II transmembrane region profile" evidence="20">
    <location>
        <begin position="1"/>
        <end position="92"/>
    </location>
</feature>
<evidence type="ECO:0000256" key="5">
    <source>
        <dbReference type="ARBA" id="ARBA00022660"/>
    </source>
</evidence>
<keyword evidence="12 17" id="KW-0186">Copper</keyword>
<reference evidence="22 23" key="1">
    <citation type="journal article" date="2017" name="Front. Microbiol.">
        <title>Labilibaculum manganireducens gen. nov., sp. nov. and Labilibaculum filiforme sp. nov., Novel Bacteroidetes Isolated from Subsurface Sediments of the Baltic Sea.</title>
        <authorList>
            <person name="Vandieken V."/>
            <person name="Marshall I.P."/>
            <person name="Niemann H."/>
            <person name="Engelen B."/>
            <person name="Cypionka H."/>
        </authorList>
    </citation>
    <scope>NUCLEOTIDE SEQUENCE [LARGE SCALE GENOMIC DNA]</scope>
    <source>
        <strain evidence="22 23">59.16B</strain>
    </source>
</reference>
<dbReference type="Gene3D" id="1.10.760.10">
    <property type="entry name" value="Cytochrome c-like domain"/>
    <property type="match status" value="1"/>
</dbReference>
<keyword evidence="3 16" id="KW-0813">Transport</keyword>
<dbReference type="RefSeq" id="WP_101259716.1">
    <property type="nucleotide sequence ID" value="NZ_MVDD01000001.1"/>
</dbReference>
<dbReference type="SUPFAM" id="SSF49503">
    <property type="entry name" value="Cupredoxins"/>
    <property type="match status" value="1"/>
</dbReference>
<dbReference type="InterPro" id="IPR011759">
    <property type="entry name" value="Cyt_c_oxidase_su2_TM_dom"/>
</dbReference>
<dbReference type="GO" id="GO:0005507">
    <property type="term" value="F:copper ion binding"/>
    <property type="evidence" value="ECO:0007669"/>
    <property type="project" value="InterPro"/>
</dbReference>
<evidence type="ECO:0000259" key="20">
    <source>
        <dbReference type="PROSITE" id="PS50999"/>
    </source>
</evidence>
<evidence type="ECO:0000256" key="2">
    <source>
        <dbReference type="ARBA" id="ARBA00007866"/>
    </source>
</evidence>
<dbReference type="InterPro" id="IPR014222">
    <property type="entry name" value="Cyt_c_oxidase_su2"/>
</dbReference>
<keyword evidence="6 16" id="KW-0812">Transmembrane</keyword>
<keyword evidence="8" id="KW-1278">Translocase</keyword>
<evidence type="ECO:0000259" key="19">
    <source>
        <dbReference type="PROSITE" id="PS50857"/>
    </source>
</evidence>
<keyword evidence="13 18" id="KW-0472">Membrane</keyword>
<dbReference type="AlphaFoldDB" id="A0A2N3I649"/>
<comment type="cofactor">
    <cofactor evidence="17">
        <name>Cu cation</name>
        <dbReference type="ChEBI" id="CHEBI:23378"/>
    </cofactor>
    <text evidence="17">Binds a copper A center.</text>
</comment>
<feature type="transmembrane region" description="Helical" evidence="18">
    <location>
        <begin position="22"/>
        <end position="43"/>
    </location>
</feature>
<dbReference type="Pfam" id="PF00034">
    <property type="entry name" value="Cytochrom_C"/>
    <property type="match status" value="1"/>
</dbReference>
<dbReference type="Proteomes" id="UP000233535">
    <property type="component" value="Unassembled WGS sequence"/>
</dbReference>
<comment type="caution">
    <text evidence="22">The sequence shown here is derived from an EMBL/GenBank/DDBJ whole genome shotgun (WGS) entry which is preliminary data.</text>
</comment>
<evidence type="ECO:0000256" key="4">
    <source>
        <dbReference type="ARBA" id="ARBA00022617"/>
    </source>
</evidence>
<evidence type="ECO:0000256" key="17">
    <source>
        <dbReference type="RuleBase" id="RU004024"/>
    </source>
</evidence>